<name>A0A830GW61_9CREN</name>
<dbReference type="AlphaFoldDB" id="A0A830GW61"/>
<protein>
    <submittedName>
        <fullName evidence="1">Uncharacterized protein</fullName>
    </submittedName>
</protein>
<gene>
    <name evidence="1" type="ORF">GCM10007981_10270</name>
</gene>
<proteinExistence type="predicted"/>
<dbReference type="EMBL" id="BMNL01000002">
    <property type="protein sequence ID" value="GGP20786.1"/>
    <property type="molecule type" value="Genomic_DNA"/>
</dbReference>
<accession>A0A830GW61</accession>
<evidence type="ECO:0000313" key="1">
    <source>
        <dbReference type="EMBL" id="GGP20786.1"/>
    </source>
</evidence>
<organism evidence="1 2">
    <name type="scientific">Thermocladium modestius</name>
    <dbReference type="NCBI Taxonomy" id="62609"/>
    <lineage>
        <taxon>Archaea</taxon>
        <taxon>Thermoproteota</taxon>
        <taxon>Thermoprotei</taxon>
        <taxon>Thermoproteales</taxon>
        <taxon>Thermoproteaceae</taxon>
        <taxon>Thermocladium</taxon>
    </lineage>
</organism>
<sequence length="166" mass="18464">MNPSYYSVTSCDLNSQGMPINSDKVVDCECGILNPNHDLIKAIKELSNYTPVKIGLCRLDECSNRIKNGTIIKCEKCSRSGSLNPDICLLVSVSRKKPGYIYRFMVECACGSNTGSSKNNILRDYLHVAGSIGFKFILIIPDKLIKKIYNKCNKKQCRVIGCKGTR</sequence>
<comment type="caution">
    <text evidence="1">The sequence shown here is derived from an EMBL/GenBank/DDBJ whole genome shotgun (WGS) entry which is preliminary data.</text>
</comment>
<reference evidence="1" key="1">
    <citation type="journal article" date="2014" name="Int. J. Syst. Evol. Microbiol.">
        <title>Complete genome sequence of Corynebacterium casei LMG S-19264T (=DSM 44701T), isolated from a smear-ripened cheese.</title>
        <authorList>
            <consortium name="US DOE Joint Genome Institute (JGI-PGF)"/>
            <person name="Walter F."/>
            <person name="Albersmeier A."/>
            <person name="Kalinowski J."/>
            <person name="Ruckert C."/>
        </authorList>
    </citation>
    <scope>NUCLEOTIDE SEQUENCE</scope>
    <source>
        <strain evidence="1">JCM 10088</strain>
    </source>
</reference>
<reference evidence="1" key="2">
    <citation type="submission" date="2020-09" db="EMBL/GenBank/DDBJ databases">
        <authorList>
            <person name="Sun Q."/>
            <person name="Ohkuma M."/>
        </authorList>
    </citation>
    <scope>NUCLEOTIDE SEQUENCE</scope>
    <source>
        <strain evidence="1">JCM 10088</strain>
    </source>
</reference>
<dbReference type="Proteomes" id="UP000610960">
    <property type="component" value="Unassembled WGS sequence"/>
</dbReference>
<keyword evidence="2" id="KW-1185">Reference proteome</keyword>
<evidence type="ECO:0000313" key="2">
    <source>
        <dbReference type="Proteomes" id="UP000610960"/>
    </source>
</evidence>